<evidence type="ECO:0000313" key="1">
    <source>
        <dbReference type="EMBL" id="MCW4093881.1"/>
    </source>
</evidence>
<protein>
    <submittedName>
        <fullName evidence="1">Uncharacterized protein</fullName>
    </submittedName>
</protein>
<organism evidence="1 2">
    <name type="scientific">Segatella copri</name>
    <dbReference type="NCBI Taxonomy" id="165179"/>
    <lineage>
        <taxon>Bacteria</taxon>
        <taxon>Pseudomonadati</taxon>
        <taxon>Bacteroidota</taxon>
        <taxon>Bacteroidia</taxon>
        <taxon>Bacteroidales</taxon>
        <taxon>Prevotellaceae</taxon>
        <taxon>Segatella</taxon>
    </lineage>
</organism>
<dbReference type="EMBL" id="JAPDUS010000017">
    <property type="protein sequence ID" value="MCW4093881.1"/>
    <property type="molecule type" value="Genomic_DNA"/>
</dbReference>
<comment type="caution">
    <text evidence="1">The sequence shown here is derived from an EMBL/GenBank/DDBJ whole genome shotgun (WGS) entry which is preliminary data.</text>
</comment>
<dbReference type="AlphaFoldDB" id="A0AAW5TXJ2"/>
<dbReference type="Proteomes" id="UP001209074">
    <property type="component" value="Unassembled WGS sequence"/>
</dbReference>
<reference evidence="1" key="1">
    <citation type="submission" date="2022-11" db="EMBL/GenBank/DDBJ databases">
        <title>Genomic repertoires linked with pathogenic potency of arthritogenic Prevotella copri isolated from the gut of rheumatoid arthritis patients.</title>
        <authorList>
            <person name="Nii T."/>
            <person name="Maeda Y."/>
            <person name="Motooka D."/>
            <person name="Naito M."/>
            <person name="Matsumoto Y."/>
            <person name="Ogawa T."/>
            <person name="Oguro-Igashira E."/>
            <person name="Kishikawa T."/>
            <person name="Yamashita M."/>
            <person name="Koizumi S."/>
            <person name="Kurakawa T."/>
            <person name="Okumura R."/>
            <person name="Kayama H."/>
            <person name="Murakami M."/>
            <person name="Sakaguchi T."/>
            <person name="Das B."/>
            <person name="Nakamura S."/>
            <person name="Okada Y."/>
            <person name="Kumanogoh A."/>
            <person name="Takeda K."/>
        </authorList>
    </citation>
    <scope>NUCLEOTIDE SEQUENCE</scope>
    <source>
        <strain evidence="1">N016-13</strain>
    </source>
</reference>
<sequence length="84" mass="9960">MSRYKNIVFDVGSVLVNWMRMNLYTTLFHGDREKAKWIIDHVVTNEWNDQTDLGKPIDECKTGLSQVCSLYCCLLVLLQRYGWW</sequence>
<accession>A0AAW5TXJ2</accession>
<name>A0AAW5TXJ2_9BACT</name>
<evidence type="ECO:0000313" key="2">
    <source>
        <dbReference type="Proteomes" id="UP001209074"/>
    </source>
</evidence>
<gene>
    <name evidence="1" type="ORF">ONT05_09970</name>
</gene>
<proteinExistence type="predicted"/>
<dbReference type="RefSeq" id="WP_264960350.1">
    <property type="nucleotide sequence ID" value="NZ_JAPDUQ010000005.1"/>
</dbReference>